<dbReference type="GO" id="GO:0008260">
    <property type="term" value="F:succinyl-CoA:3-oxo-acid CoA-transferase activity"/>
    <property type="evidence" value="ECO:0007669"/>
    <property type="project" value="TreeGrafter"/>
</dbReference>
<dbReference type="InterPro" id="IPR012791">
    <property type="entry name" value="3-oxoacid_CoA-transf_B"/>
</dbReference>
<dbReference type="EMBL" id="JMKJ01000607">
    <property type="protein sequence ID" value="KGG50000.1"/>
    <property type="molecule type" value="Genomic_DNA"/>
</dbReference>
<dbReference type="VEuPathDB" id="MicrosporidiaDB:DI09_95p40"/>
<dbReference type="SMART" id="SM00882">
    <property type="entry name" value="CoA_trans"/>
    <property type="match status" value="1"/>
</dbReference>
<evidence type="ECO:0000256" key="1">
    <source>
        <dbReference type="ARBA" id="ARBA00022679"/>
    </source>
</evidence>
<dbReference type="Pfam" id="PF01144">
    <property type="entry name" value="CoA_trans"/>
    <property type="match status" value="1"/>
</dbReference>
<keyword evidence="3" id="KW-1185">Reference proteome</keyword>
<dbReference type="Proteomes" id="UP000029725">
    <property type="component" value="Unassembled WGS sequence"/>
</dbReference>
<dbReference type="GeneID" id="25261112"/>
<gene>
    <name evidence="2" type="ORF">DI09_95p40</name>
</gene>
<dbReference type="InterPro" id="IPR037171">
    <property type="entry name" value="NagB/RpiA_transferase-like"/>
</dbReference>
<accession>A0A098VM32</accession>
<dbReference type="OrthoDB" id="1933379at2759"/>
<organism evidence="2 3">
    <name type="scientific">Mitosporidium daphniae</name>
    <dbReference type="NCBI Taxonomy" id="1485682"/>
    <lineage>
        <taxon>Eukaryota</taxon>
        <taxon>Fungi</taxon>
        <taxon>Fungi incertae sedis</taxon>
        <taxon>Microsporidia</taxon>
        <taxon>Mitosporidium</taxon>
    </lineage>
</organism>
<dbReference type="Gene3D" id="3.40.1080.10">
    <property type="entry name" value="Glutaconate Coenzyme A-transferase"/>
    <property type="match status" value="1"/>
</dbReference>
<dbReference type="RefSeq" id="XP_013236436.1">
    <property type="nucleotide sequence ID" value="XM_013380982.1"/>
</dbReference>
<evidence type="ECO:0000313" key="3">
    <source>
        <dbReference type="Proteomes" id="UP000029725"/>
    </source>
</evidence>
<name>A0A098VM32_9MICR</name>
<keyword evidence="1" id="KW-0808">Transferase</keyword>
<dbReference type="PANTHER" id="PTHR13707">
    <property type="entry name" value="KETOACID-COENZYME A TRANSFERASE"/>
    <property type="match status" value="1"/>
</dbReference>
<proteinExistence type="predicted"/>
<evidence type="ECO:0000313" key="2">
    <source>
        <dbReference type="EMBL" id="KGG50000.1"/>
    </source>
</evidence>
<protein>
    <submittedName>
        <fullName evidence="2">Uncharacterized protein</fullName>
    </submittedName>
</protein>
<dbReference type="PANTHER" id="PTHR13707:SF23">
    <property type="entry name" value="SUCCINYL-COA:3-KETOACID-COENZYME A TRANSFERASE"/>
    <property type="match status" value="1"/>
</dbReference>
<reference evidence="2 3" key="1">
    <citation type="submission" date="2014-04" db="EMBL/GenBank/DDBJ databases">
        <title>A new species of microsporidia sheds light on the evolution of extreme parasitism.</title>
        <authorList>
            <person name="Haag K.L."/>
            <person name="James T.Y."/>
            <person name="Larsson R."/>
            <person name="Schaer T.M."/>
            <person name="Refardt D."/>
            <person name="Pombert J.-F."/>
            <person name="Ebert D."/>
        </authorList>
    </citation>
    <scope>NUCLEOTIDE SEQUENCE [LARGE SCALE GENOMIC DNA]</scope>
    <source>
        <strain evidence="2 3">UGP3</strain>
        <tissue evidence="2">Spores</tissue>
    </source>
</reference>
<sequence>MVSPEFTTHAIVNLGIGLPMQCTAHIPPNCNVQLQTENGLLGLGPYPSTVELADSDLVNAGMPMASILIGKETTTNLPGSSFFGSEESFAMIRGGHIDLTILGAMEVSSNGDLANWIIPGKMVKGMGGAMDLAASLETKVVITMEHVSKNGKPKILDRCNLPLTAKSCVNRIITDLCVFDVLSNGEGLELIELFEGTTMEEIRAKTGCSFKTSKNLKVIQ</sequence>
<dbReference type="InterPro" id="IPR004165">
    <property type="entry name" value="CoA_trans_fam_I"/>
</dbReference>
<dbReference type="AlphaFoldDB" id="A0A098VM32"/>
<dbReference type="NCBIfam" id="TIGR02428">
    <property type="entry name" value="pcaJ_scoB_fam"/>
    <property type="match status" value="1"/>
</dbReference>
<comment type="caution">
    <text evidence="2">The sequence shown here is derived from an EMBL/GenBank/DDBJ whole genome shotgun (WGS) entry which is preliminary data.</text>
</comment>
<dbReference type="SUPFAM" id="SSF100950">
    <property type="entry name" value="NagB/RpiA/CoA transferase-like"/>
    <property type="match status" value="1"/>
</dbReference>
<dbReference type="HOGENOM" id="CLU_019942_4_1_1"/>